<comment type="subcellular location">
    <subcellularLocation>
        <location evidence="1">Cell outer membrane</location>
        <topology evidence="1">Multi-pass membrane protein</topology>
    </subcellularLocation>
</comment>
<dbReference type="Proteomes" id="UP000251123">
    <property type="component" value="Unassembled WGS sequence"/>
</dbReference>
<evidence type="ECO:0000256" key="1">
    <source>
        <dbReference type="ARBA" id="ARBA00004571"/>
    </source>
</evidence>
<dbReference type="SUPFAM" id="SSF141729">
    <property type="entry name" value="FimD N-terminal domain-like"/>
    <property type="match status" value="1"/>
</dbReference>
<evidence type="ECO:0000256" key="4">
    <source>
        <dbReference type="ARBA" id="ARBA00022558"/>
    </source>
</evidence>
<gene>
    <name evidence="10" type="ORF">NCTC9601_02806</name>
</gene>
<keyword evidence="4" id="KW-1029">Fimbrium biogenesis</keyword>
<evidence type="ECO:0000256" key="5">
    <source>
        <dbReference type="ARBA" id="ARBA00022692"/>
    </source>
</evidence>
<dbReference type="GO" id="GO:0015473">
    <property type="term" value="F:fimbrial usher porin activity"/>
    <property type="evidence" value="ECO:0007669"/>
    <property type="project" value="InterPro"/>
</dbReference>
<keyword evidence="7" id="KW-0472">Membrane</keyword>
<evidence type="ECO:0000256" key="7">
    <source>
        <dbReference type="ARBA" id="ARBA00023136"/>
    </source>
</evidence>
<accession>A0A2X1QH47</accession>
<dbReference type="PANTHER" id="PTHR30451">
    <property type="entry name" value="OUTER MEMBRANE USHER PROTEIN"/>
    <property type="match status" value="1"/>
</dbReference>
<dbReference type="PANTHER" id="PTHR30451:SF21">
    <property type="entry name" value="FIMBRIAL USHER DOMAIN-CONTAINING PROTEIN YDET-RELATED"/>
    <property type="match status" value="1"/>
</dbReference>
<dbReference type="InterPro" id="IPR037224">
    <property type="entry name" value="PapC_N_sf"/>
</dbReference>
<dbReference type="Gene3D" id="3.10.20.410">
    <property type="match status" value="1"/>
</dbReference>
<organism evidence="10 11">
    <name type="scientific">Klebsiella pneumoniae</name>
    <dbReference type="NCBI Taxonomy" id="573"/>
    <lineage>
        <taxon>Bacteria</taxon>
        <taxon>Pseudomonadati</taxon>
        <taxon>Pseudomonadota</taxon>
        <taxon>Gammaproteobacteria</taxon>
        <taxon>Enterobacterales</taxon>
        <taxon>Enterobacteriaceae</taxon>
        <taxon>Klebsiella/Raoultella group</taxon>
        <taxon>Klebsiella</taxon>
        <taxon>Klebsiella pneumoniae complex</taxon>
    </lineage>
</organism>
<dbReference type="InterPro" id="IPR025885">
    <property type="entry name" value="PapC_N"/>
</dbReference>
<evidence type="ECO:0000259" key="9">
    <source>
        <dbReference type="Pfam" id="PF13954"/>
    </source>
</evidence>
<dbReference type="Pfam" id="PF13954">
    <property type="entry name" value="PapC_N"/>
    <property type="match status" value="1"/>
</dbReference>
<evidence type="ECO:0000256" key="8">
    <source>
        <dbReference type="ARBA" id="ARBA00023237"/>
    </source>
</evidence>
<dbReference type="InterPro" id="IPR000015">
    <property type="entry name" value="Fimb_usher"/>
</dbReference>
<evidence type="ECO:0000256" key="2">
    <source>
        <dbReference type="ARBA" id="ARBA00008064"/>
    </source>
</evidence>
<dbReference type="EMBL" id="UASN01000020">
    <property type="protein sequence ID" value="SPX55625.1"/>
    <property type="molecule type" value="Genomic_DNA"/>
</dbReference>
<comment type="similarity">
    <text evidence="2">Belongs to the fimbrial export usher family.</text>
</comment>
<protein>
    <submittedName>
        <fullName evidence="10">Type 1 fimbriae anchoring protein FimD</fullName>
    </submittedName>
</protein>
<evidence type="ECO:0000256" key="3">
    <source>
        <dbReference type="ARBA" id="ARBA00022448"/>
    </source>
</evidence>
<dbReference type="GO" id="GO:0009279">
    <property type="term" value="C:cell outer membrane"/>
    <property type="evidence" value="ECO:0007669"/>
    <property type="project" value="UniProtKB-SubCell"/>
</dbReference>
<sequence length="142" mass="15662">MSRLRHGPAHTVTIVSLSILLGGQSALLHAQATFNMDLLEKNDHLPAVDLQRFNQQAGQPPGAYPVSWQVNGVTLDARKTVTFRQNDRGQLTPCLKPEDLLQAELTRPCCPRRPAQRPAHVPNSTHCCRAARSISILLISGW</sequence>
<reference evidence="10 11" key="1">
    <citation type="submission" date="2018-06" db="EMBL/GenBank/DDBJ databases">
        <authorList>
            <consortium name="Pathogen Informatics"/>
            <person name="Doyle S."/>
        </authorList>
    </citation>
    <scope>NUCLEOTIDE SEQUENCE [LARGE SCALE GENOMIC DNA]</scope>
    <source>
        <strain evidence="10 11">NCTC9601</strain>
    </source>
</reference>
<dbReference type="AlphaFoldDB" id="A0A2X1QH47"/>
<keyword evidence="5" id="KW-0812">Transmembrane</keyword>
<dbReference type="GO" id="GO:0009297">
    <property type="term" value="P:pilus assembly"/>
    <property type="evidence" value="ECO:0007669"/>
    <property type="project" value="InterPro"/>
</dbReference>
<evidence type="ECO:0000256" key="6">
    <source>
        <dbReference type="ARBA" id="ARBA00022729"/>
    </source>
</evidence>
<keyword evidence="3" id="KW-0813">Transport</keyword>
<name>A0A2X1QH47_KLEPN</name>
<proteinExistence type="inferred from homology"/>
<feature type="domain" description="PapC N-terminal" evidence="9">
    <location>
        <begin position="33"/>
        <end position="117"/>
    </location>
</feature>
<keyword evidence="6" id="KW-0732">Signal</keyword>
<keyword evidence="8" id="KW-0998">Cell outer membrane</keyword>
<evidence type="ECO:0000313" key="11">
    <source>
        <dbReference type="Proteomes" id="UP000251123"/>
    </source>
</evidence>
<evidence type="ECO:0000313" key="10">
    <source>
        <dbReference type="EMBL" id="SPX55625.1"/>
    </source>
</evidence>